<evidence type="ECO:0000313" key="2">
    <source>
        <dbReference type="Proteomes" id="UP000678499"/>
    </source>
</evidence>
<sequence>MRAFLVKLDYGLRDLAYMELERRAATDAGSRRCDTNPSRMTISCYFEKFGYACITEGTRVRLHVHKEENGMKVGVVCSKQANLWMIFSIVQDASGDFVLTVVETITHRFGLYLHVNNYLLPSYKQRSQCILRHGDIIEGFFSKIRVVPVCRQFFRLMKDGSCWTRIDFCFENGVEFPPCGHLKEFCNVVYRCVRRLSLKFRFKFGMEAFWPMDILQPVFRHHDWSKLKVLQVLSLKTNEDAWVEFLTRRGKTLTNLEMLSVETVTLGNSLLKASESGHILMEKLYLNHSILPGVEYLVSNFSFHPDPLLLEFPDFVGPGVLSSLHTYQLPVKLDAAGWKLAQRMGILANLESLSMNGRIFNNMPPVDERIIFFPK</sequence>
<name>A0A7R9C2P3_9CRUS</name>
<keyword evidence="2" id="KW-1185">Reference proteome</keyword>
<dbReference type="EMBL" id="OA890536">
    <property type="protein sequence ID" value="CAD7284511.1"/>
    <property type="molecule type" value="Genomic_DNA"/>
</dbReference>
<dbReference type="EMBL" id="CAJPEX010008499">
    <property type="protein sequence ID" value="CAG0924663.1"/>
    <property type="molecule type" value="Genomic_DNA"/>
</dbReference>
<gene>
    <name evidence="1" type="ORF">NMOB1V02_LOCUS12116</name>
</gene>
<accession>A0A7R9C2P3</accession>
<dbReference type="AlphaFoldDB" id="A0A7R9C2P3"/>
<organism evidence="1">
    <name type="scientific">Notodromas monacha</name>
    <dbReference type="NCBI Taxonomy" id="399045"/>
    <lineage>
        <taxon>Eukaryota</taxon>
        <taxon>Metazoa</taxon>
        <taxon>Ecdysozoa</taxon>
        <taxon>Arthropoda</taxon>
        <taxon>Crustacea</taxon>
        <taxon>Oligostraca</taxon>
        <taxon>Ostracoda</taxon>
        <taxon>Podocopa</taxon>
        <taxon>Podocopida</taxon>
        <taxon>Cypridocopina</taxon>
        <taxon>Cypridoidea</taxon>
        <taxon>Cyprididae</taxon>
        <taxon>Notodromas</taxon>
    </lineage>
</organism>
<proteinExistence type="predicted"/>
<reference evidence="1" key="1">
    <citation type="submission" date="2020-11" db="EMBL/GenBank/DDBJ databases">
        <authorList>
            <person name="Tran Van P."/>
        </authorList>
    </citation>
    <scope>NUCLEOTIDE SEQUENCE</scope>
</reference>
<dbReference type="Proteomes" id="UP000678499">
    <property type="component" value="Unassembled WGS sequence"/>
</dbReference>
<feature type="non-terminal residue" evidence="1">
    <location>
        <position position="1"/>
    </location>
</feature>
<protein>
    <submittedName>
        <fullName evidence="1">Uncharacterized protein</fullName>
    </submittedName>
</protein>
<evidence type="ECO:0000313" key="1">
    <source>
        <dbReference type="EMBL" id="CAD7284511.1"/>
    </source>
</evidence>